<evidence type="ECO:0000313" key="3">
    <source>
        <dbReference type="Proteomes" id="UP000286415"/>
    </source>
</evidence>
<gene>
    <name evidence="2" type="ORF">CSKR_110646</name>
</gene>
<reference evidence="2 3" key="2">
    <citation type="journal article" date="2021" name="Genomics">
        <title>High-quality reference genome for Clonorchis sinensis.</title>
        <authorList>
            <person name="Young N.D."/>
            <person name="Stroehlein A.J."/>
            <person name="Kinkar L."/>
            <person name="Wang T."/>
            <person name="Sohn W.M."/>
            <person name="Chang B.C.H."/>
            <person name="Kaur P."/>
            <person name="Weisz D."/>
            <person name="Dudchenko O."/>
            <person name="Aiden E.L."/>
            <person name="Korhonen P.K."/>
            <person name="Gasser R.B."/>
        </authorList>
    </citation>
    <scope>NUCLEOTIDE SEQUENCE [LARGE SCALE GENOMIC DNA]</scope>
    <source>
        <strain evidence="2">Cs-k2</strain>
    </source>
</reference>
<dbReference type="EMBL" id="NIRI02000042">
    <property type="protein sequence ID" value="KAG5452038.1"/>
    <property type="molecule type" value="Genomic_DNA"/>
</dbReference>
<dbReference type="InParanoid" id="A0A419PP79"/>
<dbReference type="Proteomes" id="UP000286415">
    <property type="component" value="Unassembled WGS sequence"/>
</dbReference>
<keyword evidence="3" id="KW-1185">Reference proteome</keyword>
<proteinExistence type="predicted"/>
<dbReference type="InterPro" id="IPR000742">
    <property type="entry name" value="EGF"/>
</dbReference>
<protein>
    <submittedName>
        <fullName evidence="2">Uncharacterized protein</fullName>
    </submittedName>
</protein>
<comment type="caution">
    <text evidence="1">Lacks conserved residue(s) required for the propagation of feature annotation.</text>
</comment>
<dbReference type="OrthoDB" id="6130531at2759"/>
<dbReference type="AlphaFoldDB" id="A0A419PP79"/>
<feature type="disulfide bond" evidence="1">
    <location>
        <begin position="390"/>
        <end position="407"/>
    </location>
</feature>
<comment type="caution">
    <text evidence="2">The sequence shown here is derived from an EMBL/GenBank/DDBJ whole genome shotgun (WGS) entry which is preliminary data.</text>
</comment>
<reference evidence="2 3" key="1">
    <citation type="journal article" date="2018" name="Biotechnol. Adv.">
        <title>Improved genomic resources and new bioinformatic workflow for the carcinogenic parasite Clonorchis sinensis: Biotechnological implications.</title>
        <authorList>
            <person name="Wang D."/>
            <person name="Korhonen P.K."/>
            <person name="Gasser R.B."/>
            <person name="Young N.D."/>
        </authorList>
    </citation>
    <scope>NUCLEOTIDE SEQUENCE [LARGE SCALE GENOMIC DNA]</scope>
    <source>
        <strain evidence="2">Cs-k2</strain>
    </source>
</reference>
<organism evidence="2 3">
    <name type="scientific">Clonorchis sinensis</name>
    <name type="common">Chinese liver fluke</name>
    <dbReference type="NCBI Taxonomy" id="79923"/>
    <lineage>
        <taxon>Eukaryota</taxon>
        <taxon>Metazoa</taxon>
        <taxon>Spiralia</taxon>
        <taxon>Lophotrochozoa</taxon>
        <taxon>Platyhelminthes</taxon>
        <taxon>Trematoda</taxon>
        <taxon>Digenea</taxon>
        <taxon>Opisthorchiida</taxon>
        <taxon>Opisthorchiata</taxon>
        <taxon>Opisthorchiidae</taxon>
        <taxon>Clonorchis</taxon>
    </lineage>
</organism>
<dbReference type="STRING" id="79923.A0A419PP79"/>
<keyword evidence="1" id="KW-0245">EGF-like domain</keyword>
<sequence length="577" mass="65070">MKALLLLCLLPLMEALPVKPEFWVDDLLKTWSMAKITVRHHRLGRNYLRGFPRGSWGTVLFPVLPVVPSKNLADDYFKPIFGGVFDLKTTPEDSYAEFRTAVKKKFCEGNDKKPWKCCSPDGTRSDCENVPDNAKNLMNTLIDPLQGMPIIFLYQWCTMGWAKYDEMTDASIKKDLRSKLEATCPDPCLGNPCRRIPLVNNTKICEVTGSFENDFKCDCESTAEWDPYLLTCRPKNPCLNNKYPPCVSNNTLRCIAADDAKVKCLCKSEYMGEDCSLERNACFERLNKSKTTGNENCRVHLGNECHGVLGTDSYNCTCQYGYEPLLELSEDNCFARRDPCQTFYAISSWNKNAIDLSKDEGSVLTEDEDWAAVLNGSNPKSYIMHRGVTCMNGGQCITSADMSRAICLCPTAMDGSPLFSGPNCEIPIGTWSAWSSLSRCLPRDCGLTRYRWRRRRCLNSTSREDLLGLGRKSRSINNELLANYTPTVRCAGTSEEVLPCDPKDPCMILRLPGYMRGEILNYGTLYYFGVITAIYLCGSFLSWYVFANPIIRAIEKKKRKAAAIVIHRASPIMPERL</sequence>
<dbReference type="PROSITE" id="PS50026">
    <property type="entry name" value="EGF_3"/>
    <property type="match status" value="1"/>
</dbReference>
<keyword evidence="1" id="KW-1015">Disulfide bond</keyword>
<evidence type="ECO:0000313" key="2">
    <source>
        <dbReference type="EMBL" id="KAG5452038.1"/>
    </source>
</evidence>
<evidence type="ECO:0000256" key="1">
    <source>
        <dbReference type="PROSITE-ProRule" id="PRU00076"/>
    </source>
</evidence>
<accession>A0A419PP79</accession>
<name>A0A419PP79_CLOSI</name>
<dbReference type="PROSITE" id="PS00022">
    <property type="entry name" value="EGF_1"/>
    <property type="match status" value="1"/>
</dbReference>
<dbReference type="Gene3D" id="2.10.25.10">
    <property type="entry name" value="Laminin"/>
    <property type="match status" value="1"/>
</dbReference>